<dbReference type="RefSeq" id="WP_379961528.1">
    <property type="nucleotide sequence ID" value="NZ_JAUYVI010000010.1"/>
</dbReference>
<dbReference type="InterPro" id="IPR022742">
    <property type="entry name" value="Hydrolase_4"/>
</dbReference>
<reference evidence="3" key="1">
    <citation type="submission" date="2023-08" db="EMBL/GenBank/DDBJ databases">
        <title>Rhodospirillaceae gen. nov., a novel taxon isolated from the Yangtze River Yuezi River estuary sludge.</title>
        <authorList>
            <person name="Ruan L."/>
        </authorList>
    </citation>
    <scope>NUCLEOTIDE SEQUENCE [LARGE SCALE GENOMIC DNA]</scope>
    <source>
        <strain evidence="3">R-7</strain>
    </source>
</reference>
<dbReference type="Pfam" id="PF12146">
    <property type="entry name" value="Hydrolase_4"/>
    <property type="match status" value="1"/>
</dbReference>
<dbReference type="Gene3D" id="3.40.50.1820">
    <property type="entry name" value="alpha/beta hydrolase"/>
    <property type="match status" value="1"/>
</dbReference>
<accession>A0ABU0YUB2</accession>
<proteinExistence type="predicted"/>
<gene>
    <name evidence="2" type="ORF">Q8A70_26655</name>
</gene>
<name>A0ABU0YUB2_9PROT</name>
<sequence>MLFLLAACAPRLQEIGPPVDQPALTEKAIHTADGKDLFLRTWLPWQGSERDRPKAVILALHGFNDHSGGLALPGHGLARRGFAVYAYDQRGFGKDPDAGIWAGSDQMIADLKTATKLLKAKYPDRPLYLLGESMGAAVIMAAELTPNPPQADGIILESPAIWGWQTQSSFNTTALDLAAHAVPWMTVVPTGLRLKASDNRRALIALARDPLVIKQTRVDAAYGLVELMTRAYDAIPKLGHPRYLVLAGGKEAILNKGAFKTGLALLPDLPPEQGRLARYPKAYHLMLRDWDAPRIYDDIAAWIEHPNAPLPSGADAPR</sequence>
<organism evidence="2 3">
    <name type="scientific">Dongia sedimenti</name>
    <dbReference type="NCBI Taxonomy" id="3064282"/>
    <lineage>
        <taxon>Bacteria</taxon>
        <taxon>Pseudomonadati</taxon>
        <taxon>Pseudomonadota</taxon>
        <taxon>Alphaproteobacteria</taxon>
        <taxon>Rhodospirillales</taxon>
        <taxon>Dongiaceae</taxon>
        <taxon>Dongia</taxon>
    </lineage>
</organism>
<comment type="caution">
    <text evidence="2">The sequence shown here is derived from an EMBL/GenBank/DDBJ whole genome shotgun (WGS) entry which is preliminary data.</text>
</comment>
<evidence type="ECO:0000313" key="3">
    <source>
        <dbReference type="Proteomes" id="UP001230156"/>
    </source>
</evidence>
<dbReference type="GO" id="GO:0016787">
    <property type="term" value="F:hydrolase activity"/>
    <property type="evidence" value="ECO:0007669"/>
    <property type="project" value="UniProtKB-KW"/>
</dbReference>
<evidence type="ECO:0000313" key="2">
    <source>
        <dbReference type="EMBL" id="MDQ7251294.1"/>
    </source>
</evidence>
<dbReference type="InterPro" id="IPR051044">
    <property type="entry name" value="MAG_DAG_Lipase"/>
</dbReference>
<dbReference type="PANTHER" id="PTHR11614">
    <property type="entry name" value="PHOSPHOLIPASE-RELATED"/>
    <property type="match status" value="1"/>
</dbReference>
<keyword evidence="3" id="KW-1185">Reference proteome</keyword>
<dbReference type="InterPro" id="IPR029058">
    <property type="entry name" value="AB_hydrolase_fold"/>
</dbReference>
<protein>
    <submittedName>
        <fullName evidence="2">Alpha/beta fold hydrolase</fullName>
    </submittedName>
</protein>
<dbReference type="EMBL" id="JAUYVI010000010">
    <property type="protein sequence ID" value="MDQ7251294.1"/>
    <property type="molecule type" value="Genomic_DNA"/>
</dbReference>
<keyword evidence="2" id="KW-0378">Hydrolase</keyword>
<dbReference type="SUPFAM" id="SSF53474">
    <property type="entry name" value="alpha/beta-Hydrolases"/>
    <property type="match status" value="1"/>
</dbReference>
<dbReference type="Proteomes" id="UP001230156">
    <property type="component" value="Unassembled WGS sequence"/>
</dbReference>
<feature type="domain" description="Serine aminopeptidase S33" evidence="1">
    <location>
        <begin position="52"/>
        <end position="289"/>
    </location>
</feature>
<evidence type="ECO:0000259" key="1">
    <source>
        <dbReference type="Pfam" id="PF12146"/>
    </source>
</evidence>